<dbReference type="KEGG" id="sct:SCAT_p0040"/>
<dbReference type="InterPro" id="IPR012223">
    <property type="entry name" value="TEII"/>
</dbReference>
<dbReference type="RefSeq" id="WP_014150497.1">
    <property type="nucleotide sequence ID" value="NC_016113.1"/>
</dbReference>
<dbReference type="HOGENOM" id="CLU_070456_1_1_11"/>
<geneLocation type="plasmid" evidence="3 4">
    <name>pSCATT</name>
</geneLocation>
<gene>
    <name evidence="3" type="ordered locus">SCATT_p17080</name>
</gene>
<dbReference type="Proteomes" id="UP000007842">
    <property type="component" value="Plasmid pSCATT"/>
</dbReference>
<dbReference type="Pfam" id="PF00975">
    <property type="entry name" value="Thioesterase"/>
    <property type="match status" value="1"/>
</dbReference>
<dbReference type="InterPro" id="IPR001031">
    <property type="entry name" value="Thioesterase"/>
</dbReference>
<keyword evidence="4" id="KW-1185">Reference proteome</keyword>
<feature type="domain" description="Thioesterase" evidence="2">
    <location>
        <begin position="18"/>
        <end position="228"/>
    </location>
</feature>
<name>F8JJQ2_STREN</name>
<evidence type="ECO:0000313" key="3">
    <source>
        <dbReference type="EMBL" id="AEW99901.1"/>
    </source>
</evidence>
<dbReference type="EMBL" id="CP003229">
    <property type="protein sequence ID" value="AEW99901.1"/>
    <property type="molecule type" value="Genomic_DNA"/>
</dbReference>
<evidence type="ECO:0000259" key="2">
    <source>
        <dbReference type="Pfam" id="PF00975"/>
    </source>
</evidence>
<dbReference type="Gene3D" id="3.40.50.1820">
    <property type="entry name" value="alpha/beta hydrolase"/>
    <property type="match status" value="1"/>
</dbReference>
<accession>G8XHZ5</accession>
<sequence>MKNRWLLRFPPRPQARMRLLCLAGAGAAASMYRSWSQHLQPEVEVCAVQLPGRGARLREAPFTRMEPLADALTDVVRAESDRPMAIFGHSLGSLIGFEVASRLLSTGADTPLRLIAAAHRAPRLGSARLPYHRLPTPELIDVMGGLGGTPPDLLAMPDVMRLTLPAVRADFEIDYTYRYRERPPLPVPISVFGGIDDTTVSKAELEAWQEHTSTGFSLRLLPGDHFFHEGPGGPRMLARIRRELLQHV</sequence>
<dbReference type="KEGG" id="scy:SCATT_p17080"/>
<dbReference type="InterPro" id="IPR029058">
    <property type="entry name" value="AB_hydrolase_fold"/>
</dbReference>
<dbReference type="PATRIC" id="fig|1003195.11.peg.35"/>
<keyword evidence="3" id="KW-0614">Plasmid</keyword>
<dbReference type="PANTHER" id="PTHR11487:SF0">
    <property type="entry name" value="S-ACYL FATTY ACID SYNTHASE THIOESTERASE, MEDIUM CHAIN"/>
    <property type="match status" value="1"/>
</dbReference>
<accession>F8JJQ2</accession>
<reference evidence="4" key="1">
    <citation type="submission" date="2011-12" db="EMBL/GenBank/DDBJ databases">
        <title>Complete genome sequence of Streptomyces cattleya strain DSM 46488.</title>
        <authorList>
            <person name="Ou H.-Y."/>
            <person name="Li P."/>
            <person name="Zhao C."/>
            <person name="O'Hagan D."/>
            <person name="Deng Z."/>
        </authorList>
    </citation>
    <scope>NUCLEOTIDE SEQUENCE [LARGE SCALE GENOMIC DNA]</scope>
    <source>
        <strain evidence="4">ATCC 35852 / DSM 46488 / JCM 4925 / NBRC 14057 / NRRL 8057</strain>
        <plasmid evidence="4">Plasmid pSCATT</plasmid>
    </source>
</reference>
<evidence type="ECO:0000313" key="4">
    <source>
        <dbReference type="Proteomes" id="UP000007842"/>
    </source>
</evidence>
<dbReference type="OrthoDB" id="8480037at2"/>
<protein>
    <submittedName>
        <fullName evidence="3">Microcystin synthetase-associated thioesterase</fullName>
    </submittedName>
</protein>
<proteinExistence type="inferred from homology"/>
<dbReference type="AlphaFoldDB" id="F8JJQ2"/>
<dbReference type="GO" id="GO:0008610">
    <property type="term" value="P:lipid biosynthetic process"/>
    <property type="evidence" value="ECO:0007669"/>
    <property type="project" value="TreeGrafter"/>
</dbReference>
<organism evidence="3 4">
    <name type="scientific">Streptantibioticus cattleyicolor (strain ATCC 35852 / DSM 46488 / JCM 4925 / NBRC 14057 / NRRL 8057)</name>
    <name type="common">Streptomyces cattleya</name>
    <dbReference type="NCBI Taxonomy" id="1003195"/>
    <lineage>
        <taxon>Bacteria</taxon>
        <taxon>Bacillati</taxon>
        <taxon>Actinomycetota</taxon>
        <taxon>Actinomycetes</taxon>
        <taxon>Kitasatosporales</taxon>
        <taxon>Streptomycetaceae</taxon>
        <taxon>Streptantibioticus</taxon>
    </lineage>
</organism>
<dbReference type="PANTHER" id="PTHR11487">
    <property type="entry name" value="THIOESTERASE"/>
    <property type="match status" value="1"/>
</dbReference>
<dbReference type="SUPFAM" id="SSF53474">
    <property type="entry name" value="alpha/beta-Hydrolases"/>
    <property type="match status" value="1"/>
</dbReference>
<comment type="similarity">
    <text evidence="1">Belongs to the thioesterase family.</text>
</comment>
<evidence type="ECO:0000256" key="1">
    <source>
        <dbReference type="ARBA" id="ARBA00007169"/>
    </source>
</evidence>